<proteinExistence type="predicted"/>
<gene>
    <name evidence="2" type="ORF">GHT09_012556</name>
    <name evidence="3" type="ORF">MONAX_5E040938</name>
</gene>
<evidence type="ECO:0000313" key="2">
    <source>
        <dbReference type="EMBL" id="KAF7476345.1"/>
    </source>
</evidence>
<feature type="compositionally biased region" description="Basic residues" evidence="1">
    <location>
        <begin position="122"/>
        <end position="140"/>
    </location>
</feature>
<keyword evidence="4" id="KW-1185">Reference proteome</keyword>
<dbReference type="Proteomes" id="UP000335636">
    <property type="component" value="Unassembled WGS sequence"/>
</dbReference>
<reference evidence="2" key="2">
    <citation type="submission" date="2020-08" db="EMBL/GenBank/DDBJ databases">
        <authorList>
            <person name="Shumante A."/>
            <person name="Zimin A.V."/>
            <person name="Puiu D."/>
            <person name="Salzberg S.L."/>
        </authorList>
    </citation>
    <scope>NUCLEOTIDE SEQUENCE</scope>
    <source>
        <strain evidence="2">WC2-LM</strain>
        <tissue evidence="2">Liver</tissue>
    </source>
</reference>
<evidence type="ECO:0000313" key="4">
    <source>
        <dbReference type="Proteomes" id="UP000335636"/>
    </source>
</evidence>
<dbReference type="EMBL" id="CABDUW010000076">
    <property type="protein sequence ID" value="VTJ57141.1"/>
    <property type="molecule type" value="Genomic_DNA"/>
</dbReference>
<name>A0A5E4AK63_MARMO</name>
<protein>
    <submittedName>
        <fullName evidence="3">Uncharacterized protein</fullName>
    </submittedName>
</protein>
<feature type="compositionally biased region" description="Polar residues" evidence="1">
    <location>
        <begin position="30"/>
        <end position="39"/>
    </location>
</feature>
<reference evidence="3 4" key="1">
    <citation type="submission" date="2019-04" db="EMBL/GenBank/DDBJ databases">
        <authorList>
            <person name="Alioto T."/>
            <person name="Alioto T."/>
        </authorList>
    </citation>
    <scope>NUCLEOTIDE SEQUENCE [LARGE SCALE GENOMIC DNA]</scope>
</reference>
<accession>A0A5E4AK63</accession>
<dbReference type="Proteomes" id="UP000662637">
    <property type="component" value="Unassembled WGS sequence"/>
</dbReference>
<sequence length="194" mass="21384">MWLLSRTKNKKITEKTAEANHSREGLLSRHSLSPTSQAHTTEITGWDSCHSSHQSQHRLQASHLPQWLPACHWLSPEVGLGQECRFPTGESKWPPASWKQDKVRESNNSPKFPSHLCSTSKGSRRVPHRAPSSRKPRAKKPAFLARRCHSVATLAPALLDSLASHRTSASPLSDAHLCGGLCSSNVMMVFGLCG</sequence>
<evidence type="ECO:0000313" key="3">
    <source>
        <dbReference type="EMBL" id="VTJ57141.1"/>
    </source>
</evidence>
<feature type="compositionally biased region" description="Basic and acidic residues" evidence="1">
    <location>
        <begin position="11"/>
        <end position="27"/>
    </location>
</feature>
<feature type="region of interest" description="Disordered" evidence="1">
    <location>
        <begin position="91"/>
        <end position="140"/>
    </location>
</feature>
<evidence type="ECO:0000256" key="1">
    <source>
        <dbReference type="SAM" id="MobiDB-lite"/>
    </source>
</evidence>
<dbReference type="EMBL" id="WJEC01002511">
    <property type="protein sequence ID" value="KAF7476345.1"/>
    <property type="molecule type" value="Genomic_DNA"/>
</dbReference>
<feature type="region of interest" description="Disordered" evidence="1">
    <location>
        <begin position="1"/>
        <end position="39"/>
    </location>
</feature>
<feature type="compositionally biased region" description="Polar residues" evidence="1">
    <location>
        <begin position="106"/>
        <end position="121"/>
    </location>
</feature>
<organism evidence="3 4">
    <name type="scientific">Marmota monax</name>
    <name type="common">Woodchuck</name>
    <dbReference type="NCBI Taxonomy" id="9995"/>
    <lineage>
        <taxon>Eukaryota</taxon>
        <taxon>Metazoa</taxon>
        <taxon>Chordata</taxon>
        <taxon>Craniata</taxon>
        <taxon>Vertebrata</taxon>
        <taxon>Euteleostomi</taxon>
        <taxon>Mammalia</taxon>
        <taxon>Eutheria</taxon>
        <taxon>Euarchontoglires</taxon>
        <taxon>Glires</taxon>
        <taxon>Rodentia</taxon>
        <taxon>Sciuromorpha</taxon>
        <taxon>Sciuridae</taxon>
        <taxon>Xerinae</taxon>
        <taxon>Marmotini</taxon>
        <taxon>Marmota</taxon>
    </lineage>
</organism>
<dbReference type="AlphaFoldDB" id="A0A5E4AK63"/>